<dbReference type="PANTHER" id="PTHR39697">
    <property type="entry name" value="RICIN B LECTIN DOMAIN-CONTAINING PROTEIN-RELATED"/>
    <property type="match status" value="1"/>
</dbReference>
<evidence type="ECO:0000313" key="1">
    <source>
        <dbReference type="EMBL" id="TKW48840.1"/>
    </source>
</evidence>
<protein>
    <submittedName>
        <fullName evidence="1">Uncharacterized protein</fullName>
    </submittedName>
</protein>
<dbReference type="OrthoDB" id="5289641at2759"/>
<sequence length="126" mass="14665">MDMIIERTTRRVITLVDDELILEGRKRGYDPKTLWYCVERDGYFGFQNPETGEYLGHDGEGGIRTMDHLLEWEFFTPRRHPAGGYQLLSPSETQPSALRVVCVNGTRLIRRHHGTTLWDFLRVDAL</sequence>
<organism evidence="1 2">
    <name type="scientific">Colletotrichum tanaceti</name>
    <dbReference type="NCBI Taxonomy" id="1306861"/>
    <lineage>
        <taxon>Eukaryota</taxon>
        <taxon>Fungi</taxon>
        <taxon>Dikarya</taxon>
        <taxon>Ascomycota</taxon>
        <taxon>Pezizomycotina</taxon>
        <taxon>Sordariomycetes</taxon>
        <taxon>Hypocreomycetidae</taxon>
        <taxon>Glomerellales</taxon>
        <taxon>Glomerellaceae</taxon>
        <taxon>Colletotrichum</taxon>
        <taxon>Colletotrichum destructivum species complex</taxon>
    </lineage>
</organism>
<proteinExistence type="predicted"/>
<dbReference type="PANTHER" id="PTHR39697:SF2">
    <property type="entry name" value="CYANOVIRIN-N DOMAIN-CONTAINING PROTEIN"/>
    <property type="match status" value="1"/>
</dbReference>
<dbReference type="Proteomes" id="UP000310108">
    <property type="component" value="Unassembled WGS sequence"/>
</dbReference>
<accession>A0A4U6X0H4</accession>
<name>A0A4U6X0H4_9PEZI</name>
<dbReference type="AlphaFoldDB" id="A0A4U6X0H4"/>
<reference evidence="1 2" key="1">
    <citation type="journal article" date="2019" name="PLoS ONE">
        <title>Comparative genome analysis indicates high evolutionary potential of pathogenicity genes in Colletotrichum tanaceti.</title>
        <authorList>
            <person name="Lelwala R.V."/>
            <person name="Korhonen P.K."/>
            <person name="Young N.D."/>
            <person name="Scott J.B."/>
            <person name="Ades P.A."/>
            <person name="Gasser R.B."/>
            <person name="Taylor P.W.J."/>
        </authorList>
    </citation>
    <scope>NUCLEOTIDE SEQUENCE [LARGE SCALE GENOMIC DNA]</scope>
    <source>
        <strain evidence="1">BRIP57314</strain>
    </source>
</reference>
<dbReference type="EMBL" id="PJEX01000700">
    <property type="protein sequence ID" value="TKW48840.1"/>
    <property type="molecule type" value="Genomic_DNA"/>
</dbReference>
<keyword evidence="2" id="KW-1185">Reference proteome</keyword>
<comment type="caution">
    <text evidence="1">The sequence shown here is derived from an EMBL/GenBank/DDBJ whole genome shotgun (WGS) entry which is preliminary data.</text>
</comment>
<gene>
    <name evidence="1" type="ORF">CTA1_1379</name>
</gene>
<evidence type="ECO:0000313" key="2">
    <source>
        <dbReference type="Proteomes" id="UP000310108"/>
    </source>
</evidence>